<organism evidence="2 3">
    <name type="scientific">Vibrio xiamenensis</name>
    <dbReference type="NCBI Taxonomy" id="861298"/>
    <lineage>
        <taxon>Bacteria</taxon>
        <taxon>Pseudomonadati</taxon>
        <taxon>Pseudomonadota</taxon>
        <taxon>Gammaproteobacteria</taxon>
        <taxon>Vibrionales</taxon>
        <taxon>Vibrionaceae</taxon>
        <taxon>Vibrio</taxon>
    </lineage>
</organism>
<feature type="domain" description="Fungal lipase-type" evidence="1">
    <location>
        <begin position="62"/>
        <end position="207"/>
    </location>
</feature>
<reference evidence="3" key="1">
    <citation type="submission" date="2016-10" db="EMBL/GenBank/DDBJ databases">
        <authorList>
            <person name="Varghese N."/>
            <person name="Submissions S."/>
        </authorList>
    </citation>
    <scope>NUCLEOTIDE SEQUENCE [LARGE SCALE GENOMIC DNA]</scope>
    <source>
        <strain evidence="3">CGMCC 1.10228</strain>
    </source>
</reference>
<evidence type="ECO:0000259" key="1">
    <source>
        <dbReference type="Pfam" id="PF01764"/>
    </source>
</evidence>
<dbReference type="InterPro" id="IPR051218">
    <property type="entry name" value="Sec_MonoDiacylglyc_Lipase"/>
</dbReference>
<evidence type="ECO:0000313" key="3">
    <source>
        <dbReference type="Proteomes" id="UP000198854"/>
    </source>
</evidence>
<gene>
    <name evidence="2" type="ORF">SAMN04488136_10668</name>
</gene>
<dbReference type="STRING" id="861298.SAMN04488136_10668"/>
<dbReference type="GO" id="GO:0006629">
    <property type="term" value="P:lipid metabolic process"/>
    <property type="evidence" value="ECO:0007669"/>
    <property type="project" value="InterPro"/>
</dbReference>
<dbReference type="Proteomes" id="UP000198854">
    <property type="component" value="Unassembled WGS sequence"/>
</dbReference>
<name>A0A1G7YVQ4_9VIBR</name>
<dbReference type="AlphaFoldDB" id="A0A1G7YVQ4"/>
<sequence length="265" mass="31221">MSVKKLKRYQYERYAVLCNLAYKRVLKQTRYGFAPNGQRVIANRFGQPMMRVLWGHQSDEVIVVIKGSHNLWDWLLNLRIWFRSCRELGLEYSIHSGYYRLINQESMPKHKQDHLGASVYQQLMDVLVPLIINGNKRITFTGHSSGGAVACVLADAVEKQYPKSIKRVVTFGQPAIGGWLMMRRYQLAHKTYRICCDLDIVTFLPPLPFIYWHVGKILWLYNGRIYENTSTLVRFGRSITSWLIRPFSYHLMSKYIRNKDFFDER</sequence>
<dbReference type="Pfam" id="PF01764">
    <property type="entry name" value="Lipase_3"/>
    <property type="match status" value="1"/>
</dbReference>
<protein>
    <submittedName>
        <fullName evidence="2">Predicted lipase</fullName>
    </submittedName>
</protein>
<dbReference type="PANTHER" id="PTHR45856:SF24">
    <property type="entry name" value="FUNGAL LIPASE-LIKE DOMAIN-CONTAINING PROTEIN"/>
    <property type="match status" value="1"/>
</dbReference>
<keyword evidence="3" id="KW-1185">Reference proteome</keyword>
<dbReference type="InterPro" id="IPR002921">
    <property type="entry name" value="Fungal_lipase-type"/>
</dbReference>
<dbReference type="CDD" id="cd00519">
    <property type="entry name" value="Lipase_3"/>
    <property type="match status" value="1"/>
</dbReference>
<proteinExistence type="predicted"/>
<dbReference type="InterPro" id="IPR029058">
    <property type="entry name" value="AB_hydrolase_fold"/>
</dbReference>
<dbReference type="Gene3D" id="3.40.50.1820">
    <property type="entry name" value="alpha/beta hydrolase"/>
    <property type="match status" value="1"/>
</dbReference>
<evidence type="ECO:0000313" key="2">
    <source>
        <dbReference type="EMBL" id="SDH00309.1"/>
    </source>
</evidence>
<dbReference type="SUPFAM" id="SSF53474">
    <property type="entry name" value="alpha/beta-Hydrolases"/>
    <property type="match status" value="1"/>
</dbReference>
<accession>A0A1G7YVQ4</accession>
<dbReference type="EMBL" id="FNDD01000006">
    <property type="protein sequence ID" value="SDH00309.1"/>
    <property type="molecule type" value="Genomic_DNA"/>
</dbReference>
<dbReference type="PANTHER" id="PTHR45856">
    <property type="entry name" value="ALPHA/BETA-HYDROLASES SUPERFAMILY PROTEIN"/>
    <property type="match status" value="1"/>
</dbReference>